<dbReference type="Gene3D" id="3.40.50.1390">
    <property type="entry name" value="Resolvase, N-terminal catalytic domain"/>
    <property type="match status" value="1"/>
</dbReference>
<dbReference type="AlphaFoldDB" id="A0A1N6D6G5"/>
<dbReference type="GO" id="GO:0003677">
    <property type="term" value="F:DNA binding"/>
    <property type="evidence" value="ECO:0007669"/>
    <property type="project" value="UniProtKB-KW"/>
</dbReference>
<dbReference type="EMBL" id="FSRC01000001">
    <property type="protein sequence ID" value="SIN66254.1"/>
    <property type="molecule type" value="Genomic_DNA"/>
</dbReference>
<reference evidence="5" key="1">
    <citation type="submission" date="2016-11" db="EMBL/GenBank/DDBJ databases">
        <authorList>
            <person name="Varghese N."/>
            <person name="Submissions S."/>
        </authorList>
    </citation>
    <scope>NUCLEOTIDE SEQUENCE [LARGE SCALE GENOMIC DNA]</scope>
    <source>
        <strain evidence="5">DSM 15292</strain>
    </source>
</reference>
<sequence length="200" mass="23054">MKVRYSRISSISQNLDRQKVKGSYDKIVEDKCSGSISFFKRQGGQEILKYIQHGVLKELQVWEIDRLGRNLRDILNTIHFFTEKRIPIHFINQGLKTIDESGKENPIAKLMISILATVGEMERNQIRERQREGIELAKHKGKYKGRKEGTKESVLDFLSKPKNKQVLEYLKKGYKSKEAAKLAEVHVNTVTKIKKLGGLD</sequence>
<gene>
    <name evidence="4" type="ORF">SAMN05444394_0306</name>
</gene>
<dbReference type="PANTHER" id="PTHR30461:SF2">
    <property type="entry name" value="SERINE RECOMBINASE PINE-RELATED"/>
    <property type="match status" value="1"/>
</dbReference>
<dbReference type="GO" id="GO:0000150">
    <property type="term" value="F:DNA strand exchange activity"/>
    <property type="evidence" value="ECO:0007669"/>
    <property type="project" value="InterPro"/>
</dbReference>
<keyword evidence="5" id="KW-1185">Reference proteome</keyword>
<protein>
    <submittedName>
        <fullName evidence="4">Site-specific DNA recombinase</fullName>
    </submittedName>
</protein>
<dbReference type="SMART" id="SM00857">
    <property type="entry name" value="Resolvase"/>
    <property type="match status" value="1"/>
</dbReference>
<name>A0A1N6D6G5_9BACT</name>
<evidence type="ECO:0000313" key="5">
    <source>
        <dbReference type="Proteomes" id="UP000185221"/>
    </source>
</evidence>
<keyword evidence="2" id="KW-0233">DNA recombination</keyword>
<evidence type="ECO:0000256" key="2">
    <source>
        <dbReference type="ARBA" id="ARBA00023172"/>
    </source>
</evidence>
<dbReference type="PROSITE" id="PS51736">
    <property type="entry name" value="RECOMBINASES_3"/>
    <property type="match status" value="1"/>
</dbReference>
<dbReference type="OrthoDB" id="9797501at2"/>
<proteinExistence type="predicted"/>
<evidence type="ECO:0000256" key="1">
    <source>
        <dbReference type="ARBA" id="ARBA00023125"/>
    </source>
</evidence>
<dbReference type="InterPro" id="IPR036162">
    <property type="entry name" value="Resolvase-like_N_sf"/>
</dbReference>
<dbReference type="SUPFAM" id="SSF53041">
    <property type="entry name" value="Resolvase-like"/>
    <property type="match status" value="1"/>
</dbReference>
<dbReference type="Pfam" id="PF00239">
    <property type="entry name" value="Resolvase"/>
    <property type="match status" value="1"/>
</dbReference>
<evidence type="ECO:0000259" key="3">
    <source>
        <dbReference type="PROSITE" id="PS51736"/>
    </source>
</evidence>
<keyword evidence="1" id="KW-0238">DNA-binding</keyword>
<dbReference type="CDD" id="cd03768">
    <property type="entry name" value="SR_ResInv"/>
    <property type="match status" value="1"/>
</dbReference>
<dbReference type="PANTHER" id="PTHR30461">
    <property type="entry name" value="DNA-INVERTASE FROM LAMBDOID PROPHAGE"/>
    <property type="match status" value="1"/>
</dbReference>
<feature type="domain" description="Resolvase/invertase-type recombinase catalytic" evidence="3">
    <location>
        <begin position="1"/>
        <end position="141"/>
    </location>
</feature>
<dbReference type="InterPro" id="IPR050639">
    <property type="entry name" value="SSR_resolvase"/>
</dbReference>
<dbReference type="InterPro" id="IPR006119">
    <property type="entry name" value="Resolv_N"/>
</dbReference>
<evidence type="ECO:0000313" key="4">
    <source>
        <dbReference type="EMBL" id="SIN66254.1"/>
    </source>
</evidence>
<dbReference type="STRING" id="226505.SAMN05444394_0306"/>
<dbReference type="RefSeq" id="WP_074223081.1">
    <property type="nucleotide sequence ID" value="NZ_FSRC01000001.1"/>
</dbReference>
<organism evidence="4 5">
    <name type="scientific">Algoriphagus halophilus</name>
    <dbReference type="NCBI Taxonomy" id="226505"/>
    <lineage>
        <taxon>Bacteria</taxon>
        <taxon>Pseudomonadati</taxon>
        <taxon>Bacteroidota</taxon>
        <taxon>Cytophagia</taxon>
        <taxon>Cytophagales</taxon>
        <taxon>Cyclobacteriaceae</taxon>
        <taxon>Algoriphagus</taxon>
    </lineage>
</organism>
<dbReference type="Proteomes" id="UP000185221">
    <property type="component" value="Unassembled WGS sequence"/>
</dbReference>
<accession>A0A1N6D6G5</accession>